<dbReference type="InterPro" id="IPR036291">
    <property type="entry name" value="NAD(P)-bd_dom_sf"/>
</dbReference>
<evidence type="ECO:0000313" key="2">
    <source>
        <dbReference type="EMBL" id="MEV0708921.1"/>
    </source>
</evidence>
<dbReference type="SUPFAM" id="SSF51735">
    <property type="entry name" value="NAD(P)-binding Rossmann-fold domains"/>
    <property type="match status" value="1"/>
</dbReference>
<evidence type="ECO:0000259" key="1">
    <source>
        <dbReference type="Pfam" id="PF01370"/>
    </source>
</evidence>
<protein>
    <submittedName>
        <fullName evidence="2">NAD-dependent epimerase/dehydratase family protein</fullName>
    </submittedName>
</protein>
<keyword evidence="3" id="KW-1185">Reference proteome</keyword>
<proteinExistence type="predicted"/>
<sequence>MPEHVIVGRGGTASATALLLADRGERVRVVSRSGTGPDHPNIERVALDATDATALAAVTRGAATVFNTAMPAYHTWPEAVPPLFGAILSAAEQAGADLVMLGNLYGYGPVDGPLTEDAPLAARGPKGAVRARMWREAESAHRAGRVRVTEVRAGQFLGAGAVSVFSLMVQSNVLSGRLALVPQAVDLSHSYTAITDAAAALVAVAGDDRAWGRAWHAPIITSTVRELATRLAALAGVEPPTLEVMTDRELTLLGLGDPFWIEVFETYHMSHRTFLVDDSALRDTFGVGATDLDDVLKTVVPAP</sequence>
<evidence type="ECO:0000313" key="3">
    <source>
        <dbReference type="Proteomes" id="UP001551695"/>
    </source>
</evidence>
<gene>
    <name evidence="2" type="ORF">AB0I48_15285</name>
</gene>
<dbReference type="Gene3D" id="3.40.50.720">
    <property type="entry name" value="NAD(P)-binding Rossmann-like Domain"/>
    <property type="match status" value="1"/>
</dbReference>
<dbReference type="RefSeq" id="WP_357784109.1">
    <property type="nucleotide sequence ID" value="NZ_JBFAKC010000006.1"/>
</dbReference>
<reference evidence="2 3" key="1">
    <citation type="submission" date="2024-06" db="EMBL/GenBank/DDBJ databases">
        <title>The Natural Products Discovery Center: Release of the First 8490 Sequenced Strains for Exploring Actinobacteria Biosynthetic Diversity.</title>
        <authorList>
            <person name="Kalkreuter E."/>
            <person name="Kautsar S.A."/>
            <person name="Yang D."/>
            <person name="Bader C.D."/>
            <person name="Teijaro C.N."/>
            <person name="Fluegel L."/>
            <person name="Davis C.M."/>
            <person name="Simpson J.R."/>
            <person name="Lauterbach L."/>
            <person name="Steele A.D."/>
            <person name="Gui C."/>
            <person name="Meng S."/>
            <person name="Li G."/>
            <person name="Viehrig K."/>
            <person name="Ye F."/>
            <person name="Su P."/>
            <person name="Kiefer A.F."/>
            <person name="Nichols A."/>
            <person name="Cepeda A.J."/>
            <person name="Yan W."/>
            <person name="Fan B."/>
            <person name="Jiang Y."/>
            <person name="Adhikari A."/>
            <person name="Zheng C.-J."/>
            <person name="Schuster L."/>
            <person name="Cowan T.M."/>
            <person name="Smanski M.J."/>
            <person name="Chevrette M.G."/>
            <person name="De Carvalho L.P.S."/>
            <person name="Shen B."/>
        </authorList>
    </citation>
    <scope>NUCLEOTIDE SEQUENCE [LARGE SCALE GENOMIC DNA]</scope>
    <source>
        <strain evidence="2 3">NPDC050403</strain>
    </source>
</reference>
<accession>A0ABV3FU07</accession>
<dbReference type="EMBL" id="JBFAKC010000006">
    <property type="protein sequence ID" value="MEV0708921.1"/>
    <property type="molecule type" value="Genomic_DNA"/>
</dbReference>
<dbReference type="Pfam" id="PF01370">
    <property type="entry name" value="Epimerase"/>
    <property type="match status" value="1"/>
</dbReference>
<comment type="caution">
    <text evidence="2">The sequence shown here is derived from an EMBL/GenBank/DDBJ whole genome shotgun (WGS) entry which is preliminary data.</text>
</comment>
<feature type="domain" description="NAD-dependent epimerase/dehydratase" evidence="1">
    <location>
        <begin position="9"/>
        <end position="207"/>
    </location>
</feature>
<dbReference type="InterPro" id="IPR001509">
    <property type="entry name" value="Epimerase_deHydtase"/>
</dbReference>
<organism evidence="2 3">
    <name type="scientific">Nocardia aurea</name>
    <dbReference type="NCBI Taxonomy" id="2144174"/>
    <lineage>
        <taxon>Bacteria</taxon>
        <taxon>Bacillati</taxon>
        <taxon>Actinomycetota</taxon>
        <taxon>Actinomycetes</taxon>
        <taxon>Mycobacteriales</taxon>
        <taxon>Nocardiaceae</taxon>
        <taxon>Nocardia</taxon>
    </lineage>
</organism>
<name>A0ABV3FU07_9NOCA</name>
<dbReference type="Proteomes" id="UP001551695">
    <property type="component" value="Unassembled WGS sequence"/>
</dbReference>